<accession>A0A8X6MUS6</accession>
<proteinExistence type="predicted"/>
<dbReference type="InterPro" id="IPR053134">
    <property type="entry name" value="RNA-dir_DNA_polymerase"/>
</dbReference>
<protein>
    <submittedName>
        <fullName evidence="2">Retrovirus-related Pol polyprotein from transposon 297</fullName>
    </submittedName>
</protein>
<dbReference type="PANTHER" id="PTHR24559:SF444">
    <property type="entry name" value="REVERSE TRANSCRIPTASE DOMAIN-CONTAINING PROTEIN"/>
    <property type="match status" value="1"/>
</dbReference>
<dbReference type="EMBL" id="BMAW01051163">
    <property type="protein sequence ID" value="GFS79013.1"/>
    <property type="molecule type" value="Genomic_DNA"/>
</dbReference>
<reference evidence="2" key="1">
    <citation type="submission" date="2020-08" db="EMBL/GenBank/DDBJ databases">
        <title>Multicomponent nature underlies the extraordinary mechanical properties of spider dragline silk.</title>
        <authorList>
            <person name="Kono N."/>
            <person name="Nakamura H."/>
            <person name="Mori M."/>
            <person name="Yoshida Y."/>
            <person name="Ohtoshi R."/>
            <person name="Malay A.D."/>
            <person name="Moran D.A.P."/>
            <person name="Tomita M."/>
            <person name="Numata K."/>
            <person name="Arakawa K."/>
        </authorList>
    </citation>
    <scope>NUCLEOTIDE SEQUENCE</scope>
</reference>
<dbReference type="Pfam" id="PF00078">
    <property type="entry name" value="RVT_1"/>
    <property type="match status" value="1"/>
</dbReference>
<dbReference type="Proteomes" id="UP000887013">
    <property type="component" value="Unassembled WGS sequence"/>
</dbReference>
<dbReference type="InterPro" id="IPR043502">
    <property type="entry name" value="DNA/RNA_pol_sf"/>
</dbReference>
<dbReference type="PANTHER" id="PTHR24559">
    <property type="entry name" value="TRANSPOSON TY3-I GAG-POL POLYPROTEIN"/>
    <property type="match status" value="1"/>
</dbReference>
<evidence type="ECO:0000313" key="2">
    <source>
        <dbReference type="EMBL" id="GFS79013.1"/>
    </source>
</evidence>
<dbReference type="CDD" id="cd01647">
    <property type="entry name" value="RT_LTR"/>
    <property type="match status" value="1"/>
</dbReference>
<feature type="domain" description="Reverse transcriptase" evidence="1">
    <location>
        <begin position="32"/>
        <end position="165"/>
    </location>
</feature>
<dbReference type="GO" id="GO:0071897">
    <property type="term" value="P:DNA biosynthetic process"/>
    <property type="evidence" value="ECO:0007669"/>
    <property type="project" value="UniProtKB-ARBA"/>
</dbReference>
<sequence length="166" mass="19311">MLKAAKHELQYLVEKEICKLSSSCCASPLHMVPKYNGKWHPCGYFMKLNAATVPDRCHVPYIQNCLQILEKKRFFSSLDLAKAYHQIPVQDEGIPKTAVTIPFGLFEFYIPFGLSNDATTFQSFIHFVLRGMDFRVPYFDDVLVTSDDEDQHLHHLKQMFQRFEEC</sequence>
<dbReference type="Gene3D" id="3.30.70.270">
    <property type="match status" value="1"/>
</dbReference>
<gene>
    <name evidence="2" type="primary">pol</name>
    <name evidence="2" type="ORF">NPIL_703861</name>
</gene>
<comment type="caution">
    <text evidence="2">The sequence shown here is derived from an EMBL/GenBank/DDBJ whole genome shotgun (WGS) entry which is preliminary data.</text>
</comment>
<dbReference type="Gene3D" id="3.10.10.10">
    <property type="entry name" value="HIV Type 1 Reverse Transcriptase, subunit A, domain 1"/>
    <property type="match status" value="1"/>
</dbReference>
<name>A0A8X6MUS6_NEPPI</name>
<dbReference type="OrthoDB" id="41323at2759"/>
<dbReference type="InterPro" id="IPR000477">
    <property type="entry name" value="RT_dom"/>
</dbReference>
<dbReference type="InterPro" id="IPR043128">
    <property type="entry name" value="Rev_trsase/Diguanyl_cyclase"/>
</dbReference>
<dbReference type="SUPFAM" id="SSF56672">
    <property type="entry name" value="DNA/RNA polymerases"/>
    <property type="match status" value="1"/>
</dbReference>
<keyword evidence="3" id="KW-1185">Reference proteome</keyword>
<evidence type="ECO:0000259" key="1">
    <source>
        <dbReference type="Pfam" id="PF00078"/>
    </source>
</evidence>
<evidence type="ECO:0000313" key="3">
    <source>
        <dbReference type="Proteomes" id="UP000887013"/>
    </source>
</evidence>
<organism evidence="2 3">
    <name type="scientific">Nephila pilipes</name>
    <name type="common">Giant wood spider</name>
    <name type="synonym">Nephila maculata</name>
    <dbReference type="NCBI Taxonomy" id="299642"/>
    <lineage>
        <taxon>Eukaryota</taxon>
        <taxon>Metazoa</taxon>
        <taxon>Ecdysozoa</taxon>
        <taxon>Arthropoda</taxon>
        <taxon>Chelicerata</taxon>
        <taxon>Arachnida</taxon>
        <taxon>Araneae</taxon>
        <taxon>Araneomorphae</taxon>
        <taxon>Entelegynae</taxon>
        <taxon>Araneoidea</taxon>
        <taxon>Nephilidae</taxon>
        <taxon>Nephila</taxon>
    </lineage>
</organism>
<dbReference type="AlphaFoldDB" id="A0A8X6MUS6"/>